<dbReference type="PIRSF" id="PIRSF006769">
    <property type="entry name" value="RibD"/>
    <property type="match status" value="1"/>
</dbReference>
<keyword evidence="6 14" id="KW-0686">Riboflavin biosynthesis</keyword>
<dbReference type="PROSITE" id="PS00903">
    <property type="entry name" value="CYT_DCMP_DEAMINASES_1"/>
    <property type="match status" value="1"/>
</dbReference>
<dbReference type="InterPro" id="IPR024072">
    <property type="entry name" value="DHFR-like_dom_sf"/>
</dbReference>
<dbReference type="SUPFAM" id="SSF53597">
    <property type="entry name" value="Dihydrofolate reductase-like"/>
    <property type="match status" value="1"/>
</dbReference>
<evidence type="ECO:0000313" key="17">
    <source>
        <dbReference type="Proteomes" id="UP001597280"/>
    </source>
</evidence>
<dbReference type="SUPFAM" id="SSF53927">
    <property type="entry name" value="Cytidine deaminase-like"/>
    <property type="match status" value="1"/>
</dbReference>
<dbReference type="InterPro" id="IPR002125">
    <property type="entry name" value="CMP_dCMP_dom"/>
</dbReference>
<evidence type="ECO:0000256" key="12">
    <source>
        <dbReference type="ARBA" id="ARBA00049861"/>
    </source>
</evidence>
<accession>A0ABW4PXR7</accession>
<evidence type="ECO:0000256" key="10">
    <source>
        <dbReference type="ARBA" id="ARBA00023002"/>
    </source>
</evidence>
<comment type="function">
    <text evidence="1 14">Converts 2,5-diamino-6-(ribosylamino)-4(3h)-pyrimidinone 5'-phosphate into 5-amino-6-(ribosylamino)-2,4(1h,3h)-pyrimidinedione 5'-phosphate.</text>
</comment>
<evidence type="ECO:0000256" key="9">
    <source>
        <dbReference type="ARBA" id="ARBA00022857"/>
    </source>
</evidence>
<dbReference type="PANTHER" id="PTHR38011:SF7">
    <property type="entry name" value="2,5-DIAMINO-6-RIBOSYLAMINO-4(3H)-PYRIMIDINONE 5'-PHOSPHATE REDUCTASE"/>
    <property type="match status" value="1"/>
</dbReference>
<dbReference type="Gene3D" id="3.40.430.10">
    <property type="entry name" value="Dihydrofolate Reductase, subunit A"/>
    <property type="match status" value="1"/>
</dbReference>
<evidence type="ECO:0000256" key="7">
    <source>
        <dbReference type="ARBA" id="ARBA00022723"/>
    </source>
</evidence>
<dbReference type="EMBL" id="JBHUFL010000002">
    <property type="protein sequence ID" value="MFD1834965.1"/>
    <property type="molecule type" value="Genomic_DNA"/>
</dbReference>
<comment type="similarity">
    <text evidence="4 14">In the N-terminal section; belongs to the cytidine and deoxycytidylate deaminase family.</text>
</comment>
<dbReference type="InterPro" id="IPR016193">
    <property type="entry name" value="Cytidine_deaminase-like"/>
</dbReference>
<reference evidence="17" key="1">
    <citation type="journal article" date="2019" name="Int. J. Syst. Evol. Microbiol.">
        <title>The Global Catalogue of Microorganisms (GCM) 10K type strain sequencing project: providing services to taxonomists for standard genome sequencing and annotation.</title>
        <authorList>
            <consortium name="The Broad Institute Genomics Platform"/>
            <consortium name="The Broad Institute Genome Sequencing Center for Infectious Disease"/>
            <person name="Wu L."/>
            <person name="Ma J."/>
        </authorList>
    </citation>
    <scope>NUCLEOTIDE SEQUENCE [LARGE SCALE GENOMIC DNA]</scope>
    <source>
        <strain evidence="17">JCM 11650</strain>
    </source>
</reference>
<comment type="pathway">
    <text evidence="3 14">Cofactor biosynthesis; riboflavin biosynthesis; 5-amino-6-(D-ribitylamino)uracil from GTP: step 3/4.</text>
</comment>
<comment type="caution">
    <text evidence="16">The sequence shown here is derived from an EMBL/GenBank/DDBJ whole genome shotgun (WGS) entry which is preliminary data.</text>
</comment>
<keyword evidence="8 14" id="KW-0862">Zinc</keyword>
<evidence type="ECO:0000256" key="6">
    <source>
        <dbReference type="ARBA" id="ARBA00022619"/>
    </source>
</evidence>
<dbReference type="NCBIfam" id="TIGR00326">
    <property type="entry name" value="eubact_ribD"/>
    <property type="match status" value="1"/>
</dbReference>
<dbReference type="Pfam" id="PF01872">
    <property type="entry name" value="RibD_C"/>
    <property type="match status" value="1"/>
</dbReference>
<comment type="cofactor">
    <cofactor evidence="14">
        <name>Zn(2+)</name>
        <dbReference type="ChEBI" id="CHEBI:29105"/>
    </cofactor>
    <text evidence="14">Binds 1 zinc ion.</text>
</comment>
<evidence type="ECO:0000313" key="16">
    <source>
        <dbReference type="EMBL" id="MFD1834965.1"/>
    </source>
</evidence>
<evidence type="ECO:0000256" key="4">
    <source>
        <dbReference type="ARBA" id="ARBA00005259"/>
    </source>
</evidence>
<evidence type="ECO:0000256" key="1">
    <source>
        <dbReference type="ARBA" id="ARBA00002151"/>
    </source>
</evidence>
<keyword evidence="7 14" id="KW-0479">Metal-binding</keyword>
<dbReference type="EC" id="3.5.4.26" evidence="14"/>
<proteinExistence type="inferred from homology"/>
<protein>
    <recommendedName>
        <fullName evidence="14">Riboflavin biosynthesis protein RibD</fullName>
    </recommendedName>
    <domain>
        <recommendedName>
            <fullName evidence="14">Diaminohydroxyphosphoribosylaminopyrimidine deaminase</fullName>
            <shortName evidence="14">DRAP deaminase</shortName>
            <ecNumber evidence="14">3.5.4.26</ecNumber>
        </recommendedName>
        <alternativeName>
            <fullName evidence="14">Riboflavin-specific deaminase</fullName>
        </alternativeName>
    </domain>
    <domain>
        <recommendedName>
            <fullName evidence="14">5-amino-6-(5-phosphoribosylamino)uracil reductase</fullName>
            <ecNumber evidence="14">1.1.1.193</ecNumber>
        </recommendedName>
        <alternativeName>
            <fullName evidence="14">HTP reductase</fullName>
        </alternativeName>
    </domain>
</protein>
<evidence type="ECO:0000256" key="14">
    <source>
        <dbReference type="PIRNR" id="PIRNR006769"/>
    </source>
</evidence>
<evidence type="ECO:0000256" key="3">
    <source>
        <dbReference type="ARBA" id="ARBA00004910"/>
    </source>
</evidence>
<evidence type="ECO:0000256" key="11">
    <source>
        <dbReference type="ARBA" id="ARBA00023268"/>
    </source>
</evidence>
<dbReference type="PROSITE" id="PS51747">
    <property type="entry name" value="CYT_DCMP_DEAMINASES_2"/>
    <property type="match status" value="1"/>
</dbReference>
<evidence type="ECO:0000256" key="5">
    <source>
        <dbReference type="ARBA" id="ARBA00007417"/>
    </source>
</evidence>
<dbReference type="InterPro" id="IPR016192">
    <property type="entry name" value="APOBEC/CMP_deaminase_Zn-bd"/>
</dbReference>
<dbReference type="Gene3D" id="3.40.140.10">
    <property type="entry name" value="Cytidine Deaminase, domain 2"/>
    <property type="match status" value="1"/>
</dbReference>
<keyword evidence="17" id="KW-1185">Reference proteome</keyword>
<dbReference type="PANTHER" id="PTHR38011">
    <property type="entry name" value="DIHYDROFOLATE REDUCTASE FAMILY PROTEIN (AFU_ORTHOLOGUE AFUA_8G06820)"/>
    <property type="match status" value="1"/>
</dbReference>
<comment type="pathway">
    <text evidence="2 14">Cofactor biosynthesis; riboflavin biosynthesis; 5-amino-6-(D-ribitylamino)uracil from GTP: step 2/4.</text>
</comment>
<dbReference type="GO" id="GO:0008703">
    <property type="term" value="F:5-amino-6-(5-phosphoribosylamino)uracil reductase activity"/>
    <property type="evidence" value="ECO:0007669"/>
    <property type="project" value="UniProtKB-EC"/>
</dbReference>
<dbReference type="EC" id="1.1.1.193" evidence="14"/>
<dbReference type="InterPro" id="IPR004794">
    <property type="entry name" value="Eubact_RibD"/>
</dbReference>
<evidence type="ECO:0000256" key="2">
    <source>
        <dbReference type="ARBA" id="ARBA00004882"/>
    </source>
</evidence>
<keyword evidence="11" id="KW-0511">Multifunctional enzyme</keyword>
<keyword evidence="14 16" id="KW-0378">Hydrolase</keyword>
<dbReference type="Pfam" id="PF00383">
    <property type="entry name" value="dCMP_cyt_deam_1"/>
    <property type="match status" value="1"/>
</dbReference>
<dbReference type="Proteomes" id="UP001597280">
    <property type="component" value="Unassembled WGS sequence"/>
</dbReference>
<evidence type="ECO:0000256" key="13">
    <source>
        <dbReference type="ARBA" id="ARBA00049886"/>
    </source>
</evidence>
<feature type="domain" description="CMP/dCMP-type deaminase" evidence="15">
    <location>
        <begin position="24"/>
        <end position="147"/>
    </location>
</feature>
<keyword evidence="9 14" id="KW-0521">NADP</keyword>
<keyword evidence="10 14" id="KW-0560">Oxidoreductase</keyword>
<organism evidence="16 17">
    <name type="scientific">Brachybacterium rhamnosum</name>
    <dbReference type="NCBI Taxonomy" id="173361"/>
    <lineage>
        <taxon>Bacteria</taxon>
        <taxon>Bacillati</taxon>
        <taxon>Actinomycetota</taxon>
        <taxon>Actinomycetes</taxon>
        <taxon>Micrococcales</taxon>
        <taxon>Dermabacteraceae</taxon>
        <taxon>Brachybacterium</taxon>
    </lineage>
</organism>
<evidence type="ECO:0000259" key="15">
    <source>
        <dbReference type="PROSITE" id="PS51747"/>
    </source>
</evidence>
<sequence length="364" mass="36558">MHDPHPPQPAAAGTAPLPATVLPAAEHAALRRALELAARGPADTPNPQVGCVLLAPDGTTLGEGHHRGAGTPHAEADALADAAARGHDPRGGTAVVTLEPCRHTGRTGPCARALREAGVARVVFALPDPGAAEGGGGAELAAAGIDVAGGPAAVGEELAESALDLIGPWYARAARPAVHVILKTATTLDGRVAAADGTSRWITGPAAREHAHRVRAGVDAIVVGTGTVRADDPALTARPAGAVAGPQPLRVAVGRRPVPATARIRGSDGRFLQATTHDPALVIAHLAARGVRRAVLEGGPRLGTAFLRAGAVDELHAYLAPVHLGAGAAAVGDLGVTTIDGALRWRTVHVDPLGEDVLLVARPA</sequence>
<name>A0ABW4PXR7_9MICO</name>
<dbReference type="RefSeq" id="WP_377827283.1">
    <property type="nucleotide sequence ID" value="NZ_BAAAIS010000002.1"/>
</dbReference>
<comment type="similarity">
    <text evidence="5 14">In the C-terminal section; belongs to the HTP reductase family.</text>
</comment>
<dbReference type="GO" id="GO:0008835">
    <property type="term" value="F:diaminohydroxyphosphoribosylaminopyrimidine deaminase activity"/>
    <property type="evidence" value="ECO:0007669"/>
    <property type="project" value="UniProtKB-EC"/>
</dbReference>
<dbReference type="InterPro" id="IPR002734">
    <property type="entry name" value="RibDG_C"/>
</dbReference>
<evidence type="ECO:0000256" key="8">
    <source>
        <dbReference type="ARBA" id="ARBA00022833"/>
    </source>
</evidence>
<dbReference type="InterPro" id="IPR050765">
    <property type="entry name" value="Riboflavin_Biosynth_HTPR"/>
</dbReference>
<comment type="catalytic activity">
    <reaction evidence="13 14">
        <text>2,5-diamino-6-hydroxy-4-(5-phosphoribosylamino)-pyrimidine + H2O + H(+) = 5-amino-6-(5-phospho-D-ribosylamino)uracil + NH4(+)</text>
        <dbReference type="Rhea" id="RHEA:21868"/>
        <dbReference type="ChEBI" id="CHEBI:15377"/>
        <dbReference type="ChEBI" id="CHEBI:15378"/>
        <dbReference type="ChEBI" id="CHEBI:28938"/>
        <dbReference type="ChEBI" id="CHEBI:58453"/>
        <dbReference type="ChEBI" id="CHEBI:58614"/>
        <dbReference type="EC" id="3.5.4.26"/>
    </reaction>
</comment>
<comment type="catalytic activity">
    <reaction evidence="12 14">
        <text>5-amino-6-(5-phospho-D-ribitylamino)uracil + NADP(+) = 5-amino-6-(5-phospho-D-ribosylamino)uracil + NADPH + H(+)</text>
        <dbReference type="Rhea" id="RHEA:17845"/>
        <dbReference type="ChEBI" id="CHEBI:15378"/>
        <dbReference type="ChEBI" id="CHEBI:57783"/>
        <dbReference type="ChEBI" id="CHEBI:58349"/>
        <dbReference type="ChEBI" id="CHEBI:58421"/>
        <dbReference type="ChEBI" id="CHEBI:58453"/>
        <dbReference type="EC" id="1.1.1.193"/>
    </reaction>
</comment>
<gene>
    <name evidence="16" type="primary">ribD</name>
    <name evidence="16" type="ORF">ACFSDA_07725</name>
</gene>